<keyword evidence="6" id="KW-0503">Monooxygenase</keyword>
<feature type="transmembrane region" description="Helical" evidence="7">
    <location>
        <begin position="6"/>
        <end position="23"/>
    </location>
</feature>
<dbReference type="GO" id="GO:0005506">
    <property type="term" value="F:iron ion binding"/>
    <property type="evidence" value="ECO:0007669"/>
    <property type="project" value="InterPro"/>
</dbReference>
<evidence type="ECO:0000256" key="5">
    <source>
        <dbReference type="ARBA" id="ARBA00023004"/>
    </source>
</evidence>
<evidence type="ECO:0000256" key="6">
    <source>
        <dbReference type="ARBA" id="ARBA00023033"/>
    </source>
</evidence>
<organism evidence="8 9">
    <name type="scientific">Meloidogyne enterolobii</name>
    <name type="common">Root-knot nematode worm</name>
    <name type="synonym">Meloidogyne mayaguensis</name>
    <dbReference type="NCBI Taxonomy" id="390850"/>
    <lineage>
        <taxon>Eukaryota</taxon>
        <taxon>Metazoa</taxon>
        <taxon>Ecdysozoa</taxon>
        <taxon>Nematoda</taxon>
        <taxon>Chromadorea</taxon>
        <taxon>Rhabditida</taxon>
        <taxon>Tylenchina</taxon>
        <taxon>Tylenchomorpha</taxon>
        <taxon>Tylenchoidea</taxon>
        <taxon>Meloidogynidae</taxon>
        <taxon>Meloidogyninae</taxon>
        <taxon>Meloidogyne</taxon>
    </lineage>
</organism>
<keyword evidence="5" id="KW-0408">Iron</keyword>
<dbReference type="CDD" id="cd20617">
    <property type="entry name" value="CYP1_2-like"/>
    <property type="match status" value="1"/>
</dbReference>
<dbReference type="PRINTS" id="PR00463">
    <property type="entry name" value="EP450I"/>
</dbReference>
<dbReference type="SUPFAM" id="SSF48264">
    <property type="entry name" value="Cytochrome P450"/>
    <property type="match status" value="1"/>
</dbReference>
<evidence type="ECO:0000256" key="4">
    <source>
        <dbReference type="ARBA" id="ARBA00023002"/>
    </source>
</evidence>
<evidence type="ECO:0000256" key="7">
    <source>
        <dbReference type="SAM" id="Phobius"/>
    </source>
</evidence>
<sequence>MISLFFILLNFFVCSILFYNFYFKRRNLPPVGNLLSFDKEMPEQCFLRWRRKYGNIFTIWFGEQPQVCVAEFNKIIETFQKDGEAYSGRCKFEEFDKLVRGGTYGVIMTEGELWRGQRRFALQIFRDFGLGKNLMQDKILSELELLFERIEEEIKLGKDVDFGENIDISVGSIINNFLFGYRFDNERLGEFRQLKKLMDIILDTGFHPSMFLIRLWPSLRHLPFVNYYFEYLKGVDNQLFDFHKRQIKEHLNSINSPPTDFVEAFLLEKQQKDLIGAPHDFTIEQLVGVANDLWFAGQETTSTTLNWGIAFLINNPNVQNKVHAELDSIIGDFDRIITTADRSSLPYLNATINEIQRMANLVPLNVAHKLTRDVKIDGYYIPKDTIIIPQISAVLADGEIFKNPEEFSPERFLDENGKLKKTMFGEALARMELFLFLGNLLNKYKFMPGNDGIPSLKRFNGGTARCKKYKCQIIKRE</sequence>
<dbReference type="GO" id="GO:0020037">
    <property type="term" value="F:heme binding"/>
    <property type="evidence" value="ECO:0007669"/>
    <property type="project" value="InterPro"/>
</dbReference>
<dbReference type="Gene3D" id="1.10.630.10">
    <property type="entry name" value="Cytochrome P450"/>
    <property type="match status" value="1"/>
</dbReference>
<accession>A0A6V7VFG0</accession>
<dbReference type="InterPro" id="IPR002401">
    <property type="entry name" value="Cyt_P450_E_grp-I"/>
</dbReference>
<evidence type="ECO:0000256" key="3">
    <source>
        <dbReference type="ARBA" id="ARBA00022723"/>
    </source>
</evidence>
<evidence type="ECO:0000313" key="8">
    <source>
        <dbReference type="EMBL" id="CAD2173689.1"/>
    </source>
</evidence>
<dbReference type="FunFam" id="1.10.630.10:FF:000036">
    <property type="entry name" value="CYtochrome P450 family"/>
    <property type="match status" value="1"/>
</dbReference>
<dbReference type="EMBL" id="CAJEWN010000222">
    <property type="protein sequence ID" value="CAD2173689.1"/>
    <property type="molecule type" value="Genomic_DNA"/>
</dbReference>
<dbReference type="GO" id="GO:0006082">
    <property type="term" value="P:organic acid metabolic process"/>
    <property type="evidence" value="ECO:0007669"/>
    <property type="project" value="TreeGrafter"/>
</dbReference>
<dbReference type="GO" id="GO:0005737">
    <property type="term" value="C:cytoplasm"/>
    <property type="evidence" value="ECO:0007669"/>
    <property type="project" value="TreeGrafter"/>
</dbReference>
<dbReference type="InterPro" id="IPR036396">
    <property type="entry name" value="Cyt_P450_sf"/>
</dbReference>
<dbReference type="PANTHER" id="PTHR24300:SF369">
    <property type="entry name" value="CYTOCHROME P450 FAMILY"/>
    <property type="match status" value="1"/>
</dbReference>
<keyword evidence="7" id="KW-0812">Transmembrane</keyword>
<protein>
    <submittedName>
        <fullName evidence="8">Uncharacterized protein</fullName>
    </submittedName>
</protein>
<dbReference type="Pfam" id="PF00067">
    <property type="entry name" value="p450"/>
    <property type="match status" value="1"/>
</dbReference>
<proteinExistence type="inferred from homology"/>
<dbReference type="GO" id="GO:0006805">
    <property type="term" value="P:xenobiotic metabolic process"/>
    <property type="evidence" value="ECO:0007669"/>
    <property type="project" value="TreeGrafter"/>
</dbReference>
<keyword evidence="3" id="KW-0479">Metal-binding</keyword>
<comment type="caution">
    <text evidence="8">The sequence shown here is derived from an EMBL/GenBank/DDBJ whole genome shotgun (WGS) entry which is preliminary data.</text>
</comment>
<keyword evidence="4" id="KW-0560">Oxidoreductase</keyword>
<evidence type="ECO:0000256" key="1">
    <source>
        <dbReference type="ARBA" id="ARBA00001971"/>
    </source>
</evidence>
<keyword evidence="7" id="KW-0472">Membrane</keyword>
<dbReference type="AlphaFoldDB" id="A0A6V7VFG0"/>
<keyword evidence="7" id="KW-1133">Transmembrane helix</keyword>
<dbReference type="PANTHER" id="PTHR24300">
    <property type="entry name" value="CYTOCHROME P450 508A4-RELATED"/>
    <property type="match status" value="1"/>
</dbReference>
<dbReference type="Proteomes" id="UP000580250">
    <property type="component" value="Unassembled WGS sequence"/>
</dbReference>
<comment type="cofactor">
    <cofactor evidence="1">
        <name>heme</name>
        <dbReference type="ChEBI" id="CHEBI:30413"/>
    </cofactor>
</comment>
<gene>
    <name evidence="8" type="ORF">MENT_LOCUS25308</name>
</gene>
<comment type="similarity">
    <text evidence="2">Belongs to the cytochrome P450 family.</text>
</comment>
<dbReference type="InterPro" id="IPR001128">
    <property type="entry name" value="Cyt_P450"/>
</dbReference>
<evidence type="ECO:0000256" key="2">
    <source>
        <dbReference type="ARBA" id="ARBA00010617"/>
    </source>
</evidence>
<dbReference type="InterPro" id="IPR050182">
    <property type="entry name" value="Cytochrome_P450_fam2"/>
</dbReference>
<dbReference type="PRINTS" id="PR00385">
    <property type="entry name" value="P450"/>
</dbReference>
<dbReference type="OrthoDB" id="1055148at2759"/>
<evidence type="ECO:0000313" key="9">
    <source>
        <dbReference type="Proteomes" id="UP000580250"/>
    </source>
</evidence>
<dbReference type="GO" id="GO:0016712">
    <property type="term" value="F:oxidoreductase activity, acting on paired donors, with incorporation or reduction of molecular oxygen, reduced flavin or flavoprotein as one donor, and incorporation of one atom of oxygen"/>
    <property type="evidence" value="ECO:0007669"/>
    <property type="project" value="TreeGrafter"/>
</dbReference>
<reference evidence="8 9" key="1">
    <citation type="submission" date="2020-08" db="EMBL/GenBank/DDBJ databases">
        <authorList>
            <person name="Koutsovoulos G."/>
            <person name="Danchin GJ E."/>
        </authorList>
    </citation>
    <scope>NUCLEOTIDE SEQUENCE [LARGE SCALE GENOMIC DNA]</scope>
</reference>
<name>A0A6V7VFG0_MELEN</name>